<proteinExistence type="predicted"/>
<dbReference type="PANTHER" id="PTHR34107">
    <property type="entry name" value="SLL0198 PROTEIN-RELATED"/>
    <property type="match status" value="1"/>
</dbReference>
<dbReference type="Proteomes" id="UP000501128">
    <property type="component" value="Chromosome"/>
</dbReference>
<dbReference type="KEGG" id="srho:HH216_22610"/>
<dbReference type="GO" id="GO:0004519">
    <property type="term" value="F:endonuclease activity"/>
    <property type="evidence" value="ECO:0007669"/>
    <property type="project" value="UniProtKB-KW"/>
</dbReference>
<dbReference type="PANTHER" id="PTHR34107:SF4">
    <property type="entry name" value="SLL1222 PROTEIN"/>
    <property type="match status" value="1"/>
</dbReference>
<evidence type="ECO:0000259" key="1">
    <source>
        <dbReference type="Pfam" id="PF05685"/>
    </source>
</evidence>
<dbReference type="Pfam" id="PF05685">
    <property type="entry name" value="Uma2"/>
    <property type="match status" value="1"/>
</dbReference>
<keyword evidence="2" id="KW-0540">Nuclease</keyword>
<evidence type="ECO:0000313" key="3">
    <source>
        <dbReference type="Proteomes" id="UP000501128"/>
    </source>
</evidence>
<dbReference type="InterPro" id="IPR012296">
    <property type="entry name" value="Nuclease_put_TT1808"/>
</dbReference>
<sequence>MEIPNLPQLIEQAQRALREESRKRNEFYAWLKEDVKAEFINGHVVMQSPVKERHWTAVGNIHSLLRAYVIKNKLGRVASEKALITLKRNDYEPDVCFWKQEKAAQFTAEQMKFPAPDLVVEVLSKGTARTDRGIKFTDYAANGIAEYWIVNPGKRFVEQYTLDAQTGEYALVGTVIGSDELTAQQVAGFRVPVLSLFDEAANMQALSTILSN</sequence>
<dbReference type="SUPFAM" id="SSF52980">
    <property type="entry name" value="Restriction endonuclease-like"/>
    <property type="match status" value="1"/>
</dbReference>
<keyword evidence="3" id="KW-1185">Reference proteome</keyword>
<protein>
    <submittedName>
        <fullName evidence="2">Uma2 family endonuclease</fullName>
    </submittedName>
</protein>
<dbReference type="InterPro" id="IPR011335">
    <property type="entry name" value="Restrct_endonuc-II-like"/>
</dbReference>
<dbReference type="InterPro" id="IPR008538">
    <property type="entry name" value="Uma2"/>
</dbReference>
<organism evidence="2 3">
    <name type="scientific">Spirosoma rhododendri</name>
    <dbReference type="NCBI Taxonomy" id="2728024"/>
    <lineage>
        <taxon>Bacteria</taxon>
        <taxon>Pseudomonadati</taxon>
        <taxon>Bacteroidota</taxon>
        <taxon>Cytophagia</taxon>
        <taxon>Cytophagales</taxon>
        <taxon>Cytophagaceae</taxon>
        <taxon>Spirosoma</taxon>
    </lineage>
</organism>
<dbReference type="Gene3D" id="3.90.1570.10">
    <property type="entry name" value="tt1808, chain A"/>
    <property type="match status" value="1"/>
</dbReference>
<keyword evidence="2" id="KW-0378">Hydrolase</keyword>
<reference evidence="2 3" key="1">
    <citation type="submission" date="2020-04" db="EMBL/GenBank/DDBJ databases">
        <title>Genome sequencing of novel species.</title>
        <authorList>
            <person name="Heo J."/>
            <person name="Kim S.-J."/>
            <person name="Kim J.-S."/>
            <person name="Hong S.-B."/>
            <person name="Kwon S.-W."/>
        </authorList>
    </citation>
    <scope>NUCLEOTIDE SEQUENCE [LARGE SCALE GENOMIC DNA]</scope>
    <source>
        <strain evidence="2 3">CJU-R4</strain>
    </source>
</reference>
<name>A0A7L5E141_9BACT</name>
<feature type="domain" description="Putative restriction endonuclease" evidence="1">
    <location>
        <begin position="25"/>
        <end position="192"/>
    </location>
</feature>
<evidence type="ECO:0000313" key="2">
    <source>
        <dbReference type="EMBL" id="QJD81470.1"/>
    </source>
</evidence>
<accession>A0A7L5E141</accession>
<gene>
    <name evidence="2" type="ORF">HH216_22610</name>
</gene>
<keyword evidence="2" id="KW-0255">Endonuclease</keyword>
<dbReference type="EMBL" id="CP051677">
    <property type="protein sequence ID" value="QJD81470.1"/>
    <property type="molecule type" value="Genomic_DNA"/>
</dbReference>
<dbReference type="CDD" id="cd06260">
    <property type="entry name" value="DUF820-like"/>
    <property type="match status" value="1"/>
</dbReference>
<dbReference type="AlphaFoldDB" id="A0A7L5E141"/>